<evidence type="ECO:0000313" key="3">
    <source>
        <dbReference type="Proteomes" id="UP001597493"/>
    </source>
</evidence>
<proteinExistence type="predicted"/>
<organism evidence="2 3">
    <name type="scientific">Paenibacillus thailandensis</name>
    <dbReference type="NCBI Taxonomy" id="393250"/>
    <lineage>
        <taxon>Bacteria</taxon>
        <taxon>Bacillati</taxon>
        <taxon>Bacillota</taxon>
        <taxon>Bacilli</taxon>
        <taxon>Bacillales</taxon>
        <taxon>Paenibacillaceae</taxon>
        <taxon>Paenibacillus</taxon>
    </lineage>
</organism>
<protein>
    <recommendedName>
        <fullName evidence="4">Lipoprotein SmpA/OmlA domain-containing protein</fullName>
    </recommendedName>
</protein>
<keyword evidence="3" id="KW-1185">Reference proteome</keyword>
<feature type="signal peptide" evidence="1">
    <location>
        <begin position="1"/>
        <end position="26"/>
    </location>
</feature>
<keyword evidence="1" id="KW-0732">Signal</keyword>
<gene>
    <name evidence="2" type="ORF">ACFSW5_07415</name>
</gene>
<sequence>MMPRMLAWIGCMLKGMCALFAVLVVAAGCIGTSVAETEPAHRDPNLTPEKAKELKKIYGLEESNRNNEDRIRYDWGYSIH</sequence>
<feature type="chain" id="PRO_5045380014" description="Lipoprotein SmpA/OmlA domain-containing protein" evidence="1">
    <location>
        <begin position="27"/>
        <end position="80"/>
    </location>
</feature>
<dbReference type="EMBL" id="JBHUMY010000006">
    <property type="protein sequence ID" value="MFD2660098.1"/>
    <property type="molecule type" value="Genomic_DNA"/>
</dbReference>
<dbReference type="RefSeq" id="WP_379270818.1">
    <property type="nucleotide sequence ID" value="NZ_JBHUGT010000010.1"/>
</dbReference>
<evidence type="ECO:0000313" key="2">
    <source>
        <dbReference type="EMBL" id="MFD2660098.1"/>
    </source>
</evidence>
<dbReference type="PROSITE" id="PS51257">
    <property type="entry name" value="PROKAR_LIPOPROTEIN"/>
    <property type="match status" value="1"/>
</dbReference>
<accession>A0ABW5QWH6</accession>
<reference evidence="3" key="1">
    <citation type="journal article" date="2019" name="Int. J. Syst. Evol. Microbiol.">
        <title>The Global Catalogue of Microorganisms (GCM) 10K type strain sequencing project: providing services to taxonomists for standard genome sequencing and annotation.</title>
        <authorList>
            <consortium name="The Broad Institute Genomics Platform"/>
            <consortium name="The Broad Institute Genome Sequencing Center for Infectious Disease"/>
            <person name="Wu L."/>
            <person name="Ma J."/>
        </authorList>
    </citation>
    <scope>NUCLEOTIDE SEQUENCE [LARGE SCALE GENOMIC DNA]</scope>
    <source>
        <strain evidence="3">TISTR 1827</strain>
    </source>
</reference>
<comment type="caution">
    <text evidence="2">The sequence shown here is derived from an EMBL/GenBank/DDBJ whole genome shotgun (WGS) entry which is preliminary data.</text>
</comment>
<name>A0ABW5QWH6_9BACL</name>
<evidence type="ECO:0000256" key="1">
    <source>
        <dbReference type="SAM" id="SignalP"/>
    </source>
</evidence>
<dbReference type="Proteomes" id="UP001597493">
    <property type="component" value="Unassembled WGS sequence"/>
</dbReference>
<evidence type="ECO:0008006" key="4">
    <source>
        <dbReference type="Google" id="ProtNLM"/>
    </source>
</evidence>